<dbReference type="EMBL" id="CVTF01000045">
    <property type="protein sequence ID" value="CRY98318.1"/>
    <property type="molecule type" value="Genomic_DNA"/>
</dbReference>
<accession>A0A0H5Q8S5</accession>
<name>A0A0H5Q8S5_NEIMI</name>
<protein>
    <submittedName>
        <fullName evidence="1">Uncharacterized protein</fullName>
    </submittedName>
</protein>
<sequence length="47" mass="5330">VGIKIEFKPVVRRRARAAAAASDGIRGMRPCRLKPFPVKQNNIERKK</sequence>
<organism evidence="1 2">
    <name type="scientific">Neisseria meningitidis serogroup B</name>
    <dbReference type="NCBI Taxonomy" id="491"/>
    <lineage>
        <taxon>Bacteria</taxon>
        <taxon>Pseudomonadati</taxon>
        <taxon>Pseudomonadota</taxon>
        <taxon>Betaproteobacteria</taxon>
        <taxon>Neisseriales</taxon>
        <taxon>Neisseriaceae</taxon>
        <taxon>Neisseria</taxon>
    </lineage>
</organism>
<reference evidence="1 2" key="1">
    <citation type="submission" date="2014-11" db="EMBL/GenBank/DDBJ databases">
        <authorList>
            <person name="Diene M.Seydina."/>
        </authorList>
    </citation>
    <scope>NUCLEOTIDE SEQUENCE [LARGE SCALE GENOMIC DNA]</scope>
    <source>
        <strain evidence="1 2">Neisseria meningitidis CHUV</strain>
    </source>
</reference>
<feature type="non-terminal residue" evidence="1">
    <location>
        <position position="1"/>
    </location>
</feature>
<dbReference type="Proteomes" id="UP000182715">
    <property type="component" value="Unassembled WGS sequence"/>
</dbReference>
<evidence type="ECO:0000313" key="1">
    <source>
        <dbReference type="EMBL" id="CRY98318.1"/>
    </source>
</evidence>
<evidence type="ECO:0000313" key="2">
    <source>
        <dbReference type="Proteomes" id="UP000182715"/>
    </source>
</evidence>
<dbReference type="AlphaFoldDB" id="A0A0H5Q8S5"/>
<proteinExistence type="predicted"/>